<feature type="transmembrane region" description="Helical" evidence="1">
    <location>
        <begin position="12"/>
        <end position="29"/>
    </location>
</feature>
<keyword evidence="3" id="KW-1185">Reference proteome</keyword>
<name>A0A0N4TSH7_BRUPA</name>
<protein>
    <submittedName>
        <fullName evidence="4">Ovule protein</fullName>
    </submittedName>
</protein>
<keyword evidence="1" id="KW-0472">Membrane</keyword>
<proteinExistence type="predicted"/>
<dbReference type="Proteomes" id="UP000278627">
    <property type="component" value="Unassembled WGS sequence"/>
</dbReference>
<gene>
    <name evidence="2" type="ORF">BPAG_LOCUS11613</name>
</gene>
<accession>A0A0N4TSH7</accession>
<organism evidence="4">
    <name type="scientific">Brugia pahangi</name>
    <name type="common">Filarial nematode worm</name>
    <dbReference type="NCBI Taxonomy" id="6280"/>
    <lineage>
        <taxon>Eukaryota</taxon>
        <taxon>Metazoa</taxon>
        <taxon>Ecdysozoa</taxon>
        <taxon>Nematoda</taxon>
        <taxon>Chromadorea</taxon>
        <taxon>Rhabditida</taxon>
        <taxon>Spirurina</taxon>
        <taxon>Spiruromorpha</taxon>
        <taxon>Filarioidea</taxon>
        <taxon>Onchocercidae</taxon>
        <taxon>Brugia</taxon>
    </lineage>
</organism>
<dbReference type="AlphaFoldDB" id="A0A0N4TSH7"/>
<reference evidence="4" key="1">
    <citation type="submission" date="2017-02" db="UniProtKB">
        <authorList>
            <consortium name="WormBaseParasite"/>
        </authorList>
    </citation>
    <scope>IDENTIFICATION</scope>
</reference>
<dbReference type="EMBL" id="UZAD01013239">
    <property type="protein sequence ID" value="VDN92799.1"/>
    <property type="molecule type" value="Genomic_DNA"/>
</dbReference>
<reference evidence="2 3" key="2">
    <citation type="submission" date="2018-11" db="EMBL/GenBank/DDBJ databases">
        <authorList>
            <consortium name="Pathogen Informatics"/>
        </authorList>
    </citation>
    <scope>NUCLEOTIDE SEQUENCE [LARGE SCALE GENOMIC DNA]</scope>
</reference>
<keyword evidence="1" id="KW-0812">Transmembrane</keyword>
<evidence type="ECO:0000256" key="1">
    <source>
        <dbReference type="SAM" id="Phobius"/>
    </source>
</evidence>
<dbReference type="WBParaSite" id="BPAG_0001165101-mRNA-1">
    <property type="protein sequence ID" value="BPAG_0001165101-mRNA-1"/>
    <property type="gene ID" value="BPAG_0001165101"/>
</dbReference>
<evidence type="ECO:0000313" key="4">
    <source>
        <dbReference type="WBParaSite" id="BPAG_0001165101-mRNA-1"/>
    </source>
</evidence>
<keyword evidence="1" id="KW-1133">Transmembrane helix</keyword>
<evidence type="ECO:0000313" key="2">
    <source>
        <dbReference type="EMBL" id="VDN92799.1"/>
    </source>
</evidence>
<sequence length="71" mass="8675">MDNQLQPVVMDNYWHVYHLVIVHHIVFAYHQYHHLLQFYNFFVVINPCQQFNSILMNNQLLQKGVIIICYK</sequence>
<evidence type="ECO:0000313" key="3">
    <source>
        <dbReference type="Proteomes" id="UP000278627"/>
    </source>
</evidence>